<dbReference type="InterPro" id="IPR036610">
    <property type="entry name" value="PEBP-like_sf"/>
</dbReference>
<protein>
    <submittedName>
        <fullName evidence="2">YbhB/YbcL family Raf kinase inhibitor-like protein</fullName>
    </submittedName>
</protein>
<name>A0A3Q9G5N8_9ACTO</name>
<dbReference type="Gene3D" id="3.90.280.10">
    <property type="entry name" value="PEBP-like"/>
    <property type="match status" value="1"/>
</dbReference>
<sequence>MNLDRPVAPDPYELLPQVPAFVLESDDLVAGEQMPVLHVKPHDNVSPHLSWRDFPEETKGFVVTCFDPDAPTPSGYWHWIILDLDSTVTYLERGQGESDLFLPGAAAHARTDGGVWGWEGANPPAGDRPHRYIFAVHALDVPTLELDAEEVSATAVSFNALFHTIARATLEVTYQQ</sequence>
<evidence type="ECO:0000313" key="3">
    <source>
        <dbReference type="Proteomes" id="UP000280344"/>
    </source>
</evidence>
<dbReference type="SUPFAM" id="SSF49777">
    <property type="entry name" value="PEBP-like"/>
    <property type="match status" value="1"/>
</dbReference>
<dbReference type="AlphaFoldDB" id="A0A3Q9G5N8"/>
<dbReference type="InterPro" id="IPR008914">
    <property type="entry name" value="PEBP"/>
</dbReference>
<dbReference type="RefSeq" id="WP_126703215.1">
    <property type="nucleotide sequence ID" value="NZ_CP034593.1"/>
</dbReference>
<keyword evidence="3" id="KW-1185">Reference proteome</keyword>
<dbReference type="EMBL" id="CP034593">
    <property type="protein sequence ID" value="AZQ76407.1"/>
    <property type="molecule type" value="Genomic_DNA"/>
</dbReference>
<dbReference type="PANTHER" id="PTHR30289:SF1">
    <property type="entry name" value="PEBP (PHOSPHATIDYLETHANOLAMINE-BINDING PROTEIN) FAMILY PROTEIN"/>
    <property type="match status" value="1"/>
</dbReference>
<organism evidence="2 3">
    <name type="scientific">Flaviflexus ciconiae</name>
    <dbReference type="NCBI Taxonomy" id="2496867"/>
    <lineage>
        <taxon>Bacteria</taxon>
        <taxon>Bacillati</taxon>
        <taxon>Actinomycetota</taxon>
        <taxon>Actinomycetes</taxon>
        <taxon>Actinomycetales</taxon>
        <taxon>Actinomycetaceae</taxon>
        <taxon>Flaviflexus</taxon>
    </lineage>
</organism>
<dbReference type="CDD" id="cd00865">
    <property type="entry name" value="PEBP_bact_arch"/>
    <property type="match status" value="1"/>
</dbReference>
<dbReference type="PANTHER" id="PTHR30289">
    <property type="entry name" value="UNCHARACTERIZED PROTEIN YBCL-RELATED"/>
    <property type="match status" value="1"/>
</dbReference>
<evidence type="ECO:0000313" key="2">
    <source>
        <dbReference type="EMBL" id="AZQ76407.1"/>
    </source>
</evidence>
<dbReference type="Pfam" id="PF01161">
    <property type="entry name" value="PBP"/>
    <property type="match status" value="1"/>
</dbReference>
<dbReference type="KEGG" id="flh:EJ997_02665"/>
<dbReference type="OrthoDB" id="9797506at2"/>
<comment type="similarity">
    <text evidence="1">Belongs to the UPF0098 family.</text>
</comment>
<reference evidence="2 3" key="1">
    <citation type="submission" date="2018-12" db="EMBL/GenBank/DDBJ databases">
        <title>Complete genome sequence of Flaviflexus sp. H23T48.</title>
        <authorList>
            <person name="Bae J.-W."/>
            <person name="Lee J.-Y."/>
        </authorList>
    </citation>
    <scope>NUCLEOTIDE SEQUENCE [LARGE SCALE GENOMIC DNA]</scope>
    <source>
        <strain evidence="2 3">H23T48</strain>
    </source>
</reference>
<dbReference type="NCBIfam" id="TIGR00481">
    <property type="entry name" value="YbhB/YbcL family Raf kinase inhibitor-like protein"/>
    <property type="match status" value="1"/>
</dbReference>
<gene>
    <name evidence="2" type="ORF">EJ997_02665</name>
</gene>
<dbReference type="InterPro" id="IPR005247">
    <property type="entry name" value="YbhB_YbcL/LppC-like"/>
</dbReference>
<dbReference type="Proteomes" id="UP000280344">
    <property type="component" value="Chromosome"/>
</dbReference>
<accession>A0A3Q9G5N8</accession>
<evidence type="ECO:0000256" key="1">
    <source>
        <dbReference type="ARBA" id="ARBA00007120"/>
    </source>
</evidence>
<proteinExistence type="inferred from homology"/>